<evidence type="ECO:0000256" key="5">
    <source>
        <dbReference type="ARBA" id="ARBA00022989"/>
    </source>
</evidence>
<proteinExistence type="inferred from homology"/>
<protein>
    <submittedName>
        <fullName evidence="8">Putative oxidoreductase</fullName>
    </submittedName>
</protein>
<dbReference type="OrthoDB" id="280866at2"/>
<feature type="transmembrane region" description="Helical" evidence="7">
    <location>
        <begin position="56"/>
        <end position="76"/>
    </location>
</feature>
<dbReference type="EMBL" id="FMZC01000005">
    <property type="protein sequence ID" value="SDD29055.1"/>
    <property type="molecule type" value="Genomic_DNA"/>
</dbReference>
<evidence type="ECO:0000256" key="3">
    <source>
        <dbReference type="ARBA" id="ARBA00022475"/>
    </source>
</evidence>
<evidence type="ECO:0000313" key="9">
    <source>
        <dbReference type="Proteomes" id="UP000198781"/>
    </source>
</evidence>
<keyword evidence="4 7" id="KW-0812">Transmembrane</keyword>
<dbReference type="GO" id="GO:0005886">
    <property type="term" value="C:plasma membrane"/>
    <property type="evidence" value="ECO:0007669"/>
    <property type="project" value="UniProtKB-SubCell"/>
</dbReference>
<dbReference type="Pfam" id="PF07681">
    <property type="entry name" value="DoxX"/>
    <property type="match status" value="1"/>
</dbReference>
<gene>
    <name evidence="8" type="ORF">SAMN05192589_105164</name>
</gene>
<evidence type="ECO:0000256" key="6">
    <source>
        <dbReference type="ARBA" id="ARBA00023136"/>
    </source>
</evidence>
<comment type="similarity">
    <text evidence="2">Belongs to the DoxX family.</text>
</comment>
<dbReference type="AlphaFoldDB" id="A0A1G6TL52"/>
<evidence type="ECO:0000313" key="8">
    <source>
        <dbReference type="EMBL" id="SDD29055.1"/>
    </source>
</evidence>
<keyword evidence="9" id="KW-1185">Reference proteome</keyword>
<dbReference type="Proteomes" id="UP000198781">
    <property type="component" value="Unassembled WGS sequence"/>
</dbReference>
<feature type="transmembrane region" description="Helical" evidence="7">
    <location>
        <begin position="19"/>
        <end position="35"/>
    </location>
</feature>
<evidence type="ECO:0000256" key="7">
    <source>
        <dbReference type="SAM" id="Phobius"/>
    </source>
</evidence>
<keyword evidence="3" id="KW-1003">Cell membrane</keyword>
<dbReference type="InterPro" id="IPR032808">
    <property type="entry name" value="DoxX"/>
</dbReference>
<dbReference type="STRING" id="187868.SAMN05192589_105164"/>
<organism evidence="8 9">
    <name type="scientific">Paracidovorax valerianellae</name>
    <dbReference type="NCBI Taxonomy" id="187868"/>
    <lineage>
        <taxon>Bacteria</taxon>
        <taxon>Pseudomonadati</taxon>
        <taxon>Pseudomonadota</taxon>
        <taxon>Betaproteobacteria</taxon>
        <taxon>Burkholderiales</taxon>
        <taxon>Comamonadaceae</taxon>
        <taxon>Paracidovorax</taxon>
    </lineage>
</organism>
<dbReference type="RefSeq" id="WP_092743403.1">
    <property type="nucleotide sequence ID" value="NZ_FMZC01000005.1"/>
</dbReference>
<comment type="subcellular location">
    <subcellularLocation>
        <location evidence="1">Cell membrane</location>
        <topology evidence="1">Multi-pass membrane protein</topology>
    </subcellularLocation>
</comment>
<dbReference type="PANTHER" id="PTHR33452">
    <property type="entry name" value="OXIDOREDUCTASE CATD-RELATED"/>
    <property type="match status" value="1"/>
</dbReference>
<feature type="transmembrane region" description="Helical" evidence="7">
    <location>
        <begin position="82"/>
        <end position="104"/>
    </location>
</feature>
<evidence type="ECO:0000256" key="4">
    <source>
        <dbReference type="ARBA" id="ARBA00022692"/>
    </source>
</evidence>
<reference evidence="8 9" key="1">
    <citation type="submission" date="2016-10" db="EMBL/GenBank/DDBJ databases">
        <authorList>
            <person name="de Groot N.N."/>
        </authorList>
    </citation>
    <scope>NUCLEOTIDE SEQUENCE [LARGE SCALE GENOMIC DNA]</scope>
    <source>
        <strain evidence="8 9">DSM 16619</strain>
    </source>
</reference>
<evidence type="ECO:0000256" key="1">
    <source>
        <dbReference type="ARBA" id="ARBA00004651"/>
    </source>
</evidence>
<name>A0A1G6TL52_9BURK</name>
<sequence>MNNVSRHTAAAPSDDAGKLVLRVAVGVLVLLHGIFKLQNGVGFISGMLEKAGLPGALGYLVFVGEILAPVLMIVGLGARAGAAIVVVNMLVALGLVHMADLMALNKQGGWALELQGLYLFGALSVVLLGAGRYSIGGVNGKFN</sequence>
<accession>A0A1G6TL52</accession>
<dbReference type="InterPro" id="IPR051907">
    <property type="entry name" value="DoxX-like_oxidoreductase"/>
</dbReference>
<keyword evidence="5 7" id="KW-1133">Transmembrane helix</keyword>
<evidence type="ECO:0000256" key="2">
    <source>
        <dbReference type="ARBA" id="ARBA00006679"/>
    </source>
</evidence>
<dbReference type="PANTHER" id="PTHR33452:SF1">
    <property type="entry name" value="INNER MEMBRANE PROTEIN YPHA-RELATED"/>
    <property type="match status" value="1"/>
</dbReference>
<keyword evidence="6 7" id="KW-0472">Membrane</keyword>
<feature type="transmembrane region" description="Helical" evidence="7">
    <location>
        <begin position="116"/>
        <end position="135"/>
    </location>
</feature>